<dbReference type="EMBL" id="ML996091">
    <property type="protein sequence ID" value="KAF2149254.1"/>
    <property type="molecule type" value="Genomic_DNA"/>
</dbReference>
<keyword evidence="9" id="KW-1185">Reference proteome</keyword>
<dbReference type="SUPFAM" id="SSF56752">
    <property type="entry name" value="D-aminoacid aminotransferase-like PLP-dependent enzymes"/>
    <property type="match status" value="1"/>
</dbReference>
<dbReference type="Gene3D" id="3.20.10.10">
    <property type="entry name" value="D-amino Acid Aminotransferase, subunit A, domain 2"/>
    <property type="match status" value="1"/>
</dbReference>
<comment type="similarity">
    <text evidence="3">Belongs to the class-IV pyridoxal-phosphate-dependent aminotransferase family.</text>
</comment>
<keyword evidence="4 8" id="KW-0032">Aminotransferase</keyword>
<evidence type="ECO:0000313" key="8">
    <source>
        <dbReference type="EMBL" id="KAF2149254.1"/>
    </source>
</evidence>
<evidence type="ECO:0000256" key="2">
    <source>
        <dbReference type="ARBA" id="ARBA00005179"/>
    </source>
</evidence>
<evidence type="ECO:0000256" key="5">
    <source>
        <dbReference type="ARBA" id="ARBA00022679"/>
    </source>
</evidence>
<dbReference type="GO" id="GO:0004084">
    <property type="term" value="F:branched-chain-amino-acid transaminase activity"/>
    <property type="evidence" value="ECO:0007669"/>
    <property type="project" value="InterPro"/>
</dbReference>
<name>A0A9P4IYN9_9PEZI</name>
<dbReference type="InterPro" id="IPR001544">
    <property type="entry name" value="Aminotrans_IV"/>
</dbReference>
<dbReference type="PANTHER" id="PTHR42825">
    <property type="entry name" value="AMINO ACID AMINOTRANSFERASE"/>
    <property type="match status" value="1"/>
</dbReference>
<dbReference type="InterPro" id="IPR005786">
    <property type="entry name" value="B_amino_transII"/>
</dbReference>
<gene>
    <name evidence="8" type="ORF">K461DRAFT_287912</name>
</gene>
<evidence type="ECO:0000256" key="6">
    <source>
        <dbReference type="ARBA" id="ARBA00022898"/>
    </source>
</evidence>
<reference evidence="8" key="1">
    <citation type="journal article" date="2020" name="Stud. Mycol.">
        <title>101 Dothideomycetes genomes: a test case for predicting lifestyles and emergence of pathogens.</title>
        <authorList>
            <person name="Haridas S."/>
            <person name="Albert R."/>
            <person name="Binder M."/>
            <person name="Bloem J."/>
            <person name="Labutti K."/>
            <person name="Salamov A."/>
            <person name="Andreopoulos B."/>
            <person name="Baker S."/>
            <person name="Barry K."/>
            <person name="Bills G."/>
            <person name="Bluhm B."/>
            <person name="Cannon C."/>
            <person name="Castanera R."/>
            <person name="Culley D."/>
            <person name="Daum C."/>
            <person name="Ezra D."/>
            <person name="Gonzalez J."/>
            <person name="Henrissat B."/>
            <person name="Kuo A."/>
            <person name="Liang C."/>
            <person name="Lipzen A."/>
            <person name="Lutzoni F."/>
            <person name="Magnuson J."/>
            <person name="Mondo S."/>
            <person name="Nolan M."/>
            <person name="Ohm R."/>
            <person name="Pangilinan J."/>
            <person name="Park H.-J."/>
            <person name="Ramirez L."/>
            <person name="Alfaro M."/>
            <person name="Sun H."/>
            <person name="Tritt A."/>
            <person name="Yoshinaga Y."/>
            <person name="Zwiers L.-H."/>
            <person name="Turgeon B."/>
            <person name="Goodwin S."/>
            <person name="Spatafora J."/>
            <person name="Crous P."/>
            <person name="Grigoriev I."/>
        </authorList>
    </citation>
    <scope>NUCLEOTIDE SEQUENCE</scope>
    <source>
        <strain evidence="8">CBS 260.36</strain>
    </source>
</reference>
<sequence length="383" mass="41637">MAFPTAPRGDIDWLHLNPLQINDVNGHVETRFSAITKSWTEPEVVKDPYIKVHGLSPGLNYGMQVYEGLKAFRTANNEILMFRPDKHAARLVHSASFVAMPAPPPELFLKAVNLAIVANAEFVPPADKDALLYIRPVLFATGPQIALAPPADFTFAVYVQTGVSYHGMHPVDALIIDEFDRAAPKGTGSAKIGGNYAPTIPWMGRARAQGYPITLHLDSKTNTEIDEFSTSAFLGVRKEGESYTLVAPDSKNVVPSVTSEACLEVARQLGWKTELRPIKFEELSEFTEVLAAGTAACLLPIKSITRPQTGSIFRYEEASEKPGPACLTLTKILSDIQRGRVTDTHGWTRAVVDPTVPVKAAIDKLKGATTINGHRNEVDAVAA</sequence>
<protein>
    <submittedName>
        <fullName evidence="8">Branched-chain amino acid aminotransferase</fullName>
    </submittedName>
</protein>
<dbReference type="Proteomes" id="UP000799439">
    <property type="component" value="Unassembled WGS sequence"/>
</dbReference>
<keyword evidence="5" id="KW-0808">Transferase</keyword>
<dbReference type="Pfam" id="PF01063">
    <property type="entry name" value="Aminotran_4"/>
    <property type="match status" value="1"/>
</dbReference>
<dbReference type="InterPro" id="IPR043132">
    <property type="entry name" value="BCAT-like_C"/>
</dbReference>
<dbReference type="FunFam" id="3.20.10.10:FF:000010">
    <property type="entry name" value="Branched-chain amino acid aminotransferase"/>
    <property type="match status" value="1"/>
</dbReference>
<dbReference type="GO" id="GO:0009081">
    <property type="term" value="P:branched-chain amino acid metabolic process"/>
    <property type="evidence" value="ECO:0007669"/>
    <property type="project" value="InterPro"/>
</dbReference>
<evidence type="ECO:0000313" key="9">
    <source>
        <dbReference type="Proteomes" id="UP000799439"/>
    </source>
</evidence>
<dbReference type="InterPro" id="IPR043131">
    <property type="entry name" value="BCAT-like_N"/>
</dbReference>
<comment type="caution">
    <text evidence="8">The sequence shown here is derived from an EMBL/GenBank/DDBJ whole genome shotgun (WGS) entry which is preliminary data.</text>
</comment>
<accession>A0A9P4IYN9</accession>
<comment type="pathway">
    <text evidence="2">Secondary metabolite biosynthesis.</text>
</comment>
<evidence type="ECO:0000256" key="4">
    <source>
        <dbReference type="ARBA" id="ARBA00022576"/>
    </source>
</evidence>
<evidence type="ECO:0000256" key="7">
    <source>
        <dbReference type="PIRSR" id="PIRSR006468-1"/>
    </source>
</evidence>
<dbReference type="OrthoDB" id="409992at2759"/>
<organism evidence="8 9">
    <name type="scientific">Myriangium duriaei CBS 260.36</name>
    <dbReference type="NCBI Taxonomy" id="1168546"/>
    <lineage>
        <taxon>Eukaryota</taxon>
        <taxon>Fungi</taxon>
        <taxon>Dikarya</taxon>
        <taxon>Ascomycota</taxon>
        <taxon>Pezizomycotina</taxon>
        <taxon>Dothideomycetes</taxon>
        <taxon>Dothideomycetidae</taxon>
        <taxon>Myriangiales</taxon>
        <taxon>Myriangiaceae</taxon>
        <taxon>Myriangium</taxon>
    </lineage>
</organism>
<dbReference type="InterPro" id="IPR036038">
    <property type="entry name" value="Aminotransferase-like"/>
</dbReference>
<keyword evidence="6" id="KW-0663">Pyridoxal phosphate</keyword>
<dbReference type="PANTHER" id="PTHR42825:SF2">
    <property type="entry name" value="BRANCHED-CHAIN-AMINO-ACID AMINOTRANSFERASE 3, CHLOROPLASTIC-RELATED"/>
    <property type="match status" value="1"/>
</dbReference>
<dbReference type="Gene3D" id="3.30.470.10">
    <property type="match status" value="1"/>
</dbReference>
<evidence type="ECO:0000256" key="1">
    <source>
        <dbReference type="ARBA" id="ARBA00001933"/>
    </source>
</evidence>
<comment type="cofactor">
    <cofactor evidence="1">
        <name>pyridoxal 5'-phosphate</name>
        <dbReference type="ChEBI" id="CHEBI:597326"/>
    </cofactor>
</comment>
<proteinExistence type="inferred from homology"/>
<feature type="modified residue" description="N6-(pyridoxal phosphate)lysine" evidence="7">
    <location>
        <position position="191"/>
    </location>
</feature>
<dbReference type="AlphaFoldDB" id="A0A9P4IYN9"/>
<evidence type="ECO:0000256" key="3">
    <source>
        <dbReference type="ARBA" id="ARBA00009320"/>
    </source>
</evidence>
<dbReference type="PIRSF" id="PIRSF006468">
    <property type="entry name" value="BCAT1"/>
    <property type="match status" value="1"/>
</dbReference>